<feature type="domain" description="HD" evidence="1">
    <location>
        <begin position="45"/>
        <end position="118"/>
    </location>
</feature>
<sequence>MNGGVSSDPAPPPSLAAWWPLPGRTDLRDALTRAYASSSRGHHGLTHLSEVLAHLDELADHVDDLATVRLAAWFHDAVYDAEPDPEGRSAAWAERELAEHPERAEVVRLVLLTRDHDPAPGDRDGEALCDADLAILAAPSERYDEYAAGVRHEYATVPDALFRQGRAEVLRTLLQRPALFRTAHGRAAWEDRARDNVARELQQLSRPAASDDAGRPGAGG</sequence>
<dbReference type="PANTHER" id="PTHR21174">
    <property type="match status" value="1"/>
</dbReference>
<comment type="caution">
    <text evidence="2">The sequence shown here is derived from an EMBL/GenBank/DDBJ whole genome shotgun (WGS) entry which is preliminary data.</text>
</comment>
<evidence type="ECO:0000259" key="1">
    <source>
        <dbReference type="Pfam" id="PF01966"/>
    </source>
</evidence>
<dbReference type="Proteomes" id="UP000307808">
    <property type="component" value="Unassembled WGS sequence"/>
</dbReference>
<dbReference type="EMBL" id="SZPY01000003">
    <property type="protein sequence ID" value="TKI61813.1"/>
    <property type="molecule type" value="Genomic_DNA"/>
</dbReference>
<dbReference type="InterPro" id="IPR006674">
    <property type="entry name" value="HD_domain"/>
</dbReference>
<protein>
    <recommendedName>
        <fullName evidence="1">HD domain-containing protein</fullName>
    </recommendedName>
</protein>
<dbReference type="AlphaFoldDB" id="A0A4V5TR24"/>
<name>A0A4V5TR24_9ACTN</name>
<dbReference type="PANTHER" id="PTHR21174:SF0">
    <property type="entry name" value="HD PHOSPHOHYDROLASE FAMILY PROTEIN-RELATED"/>
    <property type="match status" value="1"/>
</dbReference>
<keyword evidence="3" id="KW-1185">Reference proteome</keyword>
<gene>
    <name evidence="2" type="ORF">FC770_13785</name>
</gene>
<evidence type="ECO:0000313" key="3">
    <source>
        <dbReference type="Proteomes" id="UP000307808"/>
    </source>
</evidence>
<proteinExistence type="predicted"/>
<organism evidence="2 3">
    <name type="scientific">Nocardioides jishulii</name>
    <dbReference type="NCBI Taxonomy" id="2575440"/>
    <lineage>
        <taxon>Bacteria</taxon>
        <taxon>Bacillati</taxon>
        <taxon>Actinomycetota</taxon>
        <taxon>Actinomycetes</taxon>
        <taxon>Propionibacteriales</taxon>
        <taxon>Nocardioidaceae</taxon>
        <taxon>Nocardioides</taxon>
    </lineage>
</organism>
<dbReference type="InterPro" id="IPR009218">
    <property type="entry name" value="HD_phosphohydro"/>
</dbReference>
<dbReference type="OrthoDB" id="9808993at2"/>
<dbReference type="SUPFAM" id="SSF109604">
    <property type="entry name" value="HD-domain/PDEase-like"/>
    <property type="match status" value="1"/>
</dbReference>
<accession>A0A4V5TR24</accession>
<evidence type="ECO:0000313" key="2">
    <source>
        <dbReference type="EMBL" id="TKI61813.1"/>
    </source>
</evidence>
<dbReference type="Gene3D" id="1.10.3210.10">
    <property type="entry name" value="Hypothetical protein af1432"/>
    <property type="match status" value="1"/>
</dbReference>
<reference evidence="2 3" key="1">
    <citation type="submission" date="2019-04" db="EMBL/GenBank/DDBJ databases">
        <authorList>
            <person name="Dong K."/>
        </authorList>
    </citation>
    <scope>NUCLEOTIDE SEQUENCE [LARGE SCALE GENOMIC DNA]</scope>
    <source>
        <strain evidence="3">dk3543</strain>
    </source>
</reference>
<dbReference type="Pfam" id="PF01966">
    <property type="entry name" value="HD"/>
    <property type="match status" value="1"/>
</dbReference>
<dbReference type="PIRSF" id="PIRSF035170">
    <property type="entry name" value="HD_phosphohydro"/>
    <property type="match status" value="1"/>
</dbReference>